<dbReference type="EMBL" id="PYGE01000013">
    <property type="protein sequence ID" value="PSL01560.1"/>
    <property type="molecule type" value="Genomic_DNA"/>
</dbReference>
<gene>
    <name evidence="1" type="ORF">CLV30_11348</name>
</gene>
<organism evidence="1 2">
    <name type="scientific">Haloactinopolyspora alba</name>
    <dbReference type="NCBI Taxonomy" id="648780"/>
    <lineage>
        <taxon>Bacteria</taxon>
        <taxon>Bacillati</taxon>
        <taxon>Actinomycetota</taxon>
        <taxon>Actinomycetes</taxon>
        <taxon>Jiangellales</taxon>
        <taxon>Jiangellaceae</taxon>
        <taxon>Haloactinopolyspora</taxon>
    </lineage>
</organism>
<sequence>MFDDKVNEDVYHEHYENARKLITPPTMGGEEILPIPDDNRDRAIVHALLAVAAAANRLADQQAAERAGG</sequence>
<evidence type="ECO:0000313" key="2">
    <source>
        <dbReference type="Proteomes" id="UP000243528"/>
    </source>
</evidence>
<dbReference type="RefSeq" id="WP_129711086.1">
    <property type="nucleotide sequence ID" value="NZ_PYGE01000013.1"/>
</dbReference>
<protein>
    <submittedName>
        <fullName evidence="1">Uncharacterized protein</fullName>
    </submittedName>
</protein>
<reference evidence="1 2" key="1">
    <citation type="submission" date="2018-03" db="EMBL/GenBank/DDBJ databases">
        <title>Genomic Encyclopedia of Archaeal and Bacterial Type Strains, Phase II (KMG-II): from individual species to whole genera.</title>
        <authorList>
            <person name="Goeker M."/>
        </authorList>
    </citation>
    <scope>NUCLEOTIDE SEQUENCE [LARGE SCALE GENOMIC DNA]</scope>
    <source>
        <strain evidence="1 2">DSM 45211</strain>
    </source>
</reference>
<evidence type="ECO:0000313" key="1">
    <source>
        <dbReference type="EMBL" id="PSL01560.1"/>
    </source>
</evidence>
<dbReference type="Proteomes" id="UP000243528">
    <property type="component" value="Unassembled WGS sequence"/>
</dbReference>
<name>A0A2P8DWF3_9ACTN</name>
<dbReference type="AlphaFoldDB" id="A0A2P8DWF3"/>
<keyword evidence="2" id="KW-1185">Reference proteome</keyword>
<proteinExistence type="predicted"/>
<accession>A0A2P8DWF3</accession>
<comment type="caution">
    <text evidence="1">The sequence shown here is derived from an EMBL/GenBank/DDBJ whole genome shotgun (WGS) entry which is preliminary data.</text>
</comment>